<protein>
    <submittedName>
        <fullName evidence="3">Uncharacterized protein</fullName>
    </submittedName>
</protein>
<comment type="caution">
    <text evidence="3">The sequence shown here is derived from an EMBL/GenBank/DDBJ whole genome shotgun (WGS) entry which is preliminary data.</text>
</comment>
<evidence type="ECO:0000256" key="2">
    <source>
        <dbReference type="SAM" id="MobiDB-lite"/>
    </source>
</evidence>
<dbReference type="AlphaFoldDB" id="A0AAE0PX87"/>
<feature type="non-terminal residue" evidence="3">
    <location>
        <position position="513"/>
    </location>
</feature>
<dbReference type="EMBL" id="JAUCMX010000026">
    <property type="protein sequence ID" value="KAK3509846.1"/>
    <property type="molecule type" value="Genomic_DNA"/>
</dbReference>
<accession>A0AAE0PX87</accession>
<keyword evidence="4" id="KW-1185">Reference proteome</keyword>
<dbReference type="Proteomes" id="UP001274896">
    <property type="component" value="Unassembled WGS sequence"/>
</dbReference>
<feature type="compositionally biased region" description="Polar residues" evidence="2">
    <location>
        <begin position="77"/>
        <end position="96"/>
    </location>
</feature>
<reference evidence="3" key="1">
    <citation type="submission" date="2023-06" db="EMBL/GenBank/DDBJ databases">
        <title>Male Hemibagrus guttatus genome.</title>
        <authorList>
            <person name="Bian C."/>
        </authorList>
    </citation>
    <scope>NUCLEOTIDE SEQUENCE</scope>
    <source>
        <strain evidence="3">Male_cb2023</strain>
        <tissue evidence="3">Muscle</tissue>
    </source>
</reference>
<keyword evidence="1" id="KW-0175">Coiled coil</keyword>
<evidence type="ECO:0000313" key="3">
    <source>
        <dbReference type="EMBL" id="KAK3509846.1"/>
    </source>
</evidence>
<dbReference type="PANTHER" id="PTHR47510:SF3">
    <property type="entry name" value="ENDO_EXONUCLEASE_PHOSPHATASE DOMAIN-CONTAINING PROTEIN"/>
    <property type="match status" value="1"/>
</dbReference>
<name>A0AAE0PX87_9TELE</name>
<sequence length="513" mass="58334">DTSPQLSLADYQAALIQQGALIREYQNQVTALQAENLQLQQQHQRHIANHRRWRFQKNLMDLQIAVMDLSGNATSSVSSPISVKQIQPAPSRSRQLPSRFPVTLRPREDIPETKQLGRVRVSEEERRHHTEEHLCYYSGNPGHLIFCCPERPPKTQLPTVLCTPPLWLTAVNNEPIGEGYLYLKTKPPTLTIGLFHTEQLMLFVISSPTHPIILGLPWLQLHDPIISWKDKELTQWSSHCFKTCLITSLSQPCFTMNVESLETDTIITLRRKYSDLQEVFSTHLPPHRPWDCAIDLFPNAMPAKSRVYPLSLPETKTGGWPPVYYRPPDRWMATCLLSSEISIMQISVLPKFHQHVDFATRGTNTLYLVYTNIPGAYRAEPCPHLGYSDHISVMLIPAYRPLVRRSKPVLKQVKTWPAGAISALQDCFECTDWNMFREAATNGHSINLEEYTTSVTSYVGKCIDDVTVSKTITTCSNQKPWMTAEVRALLKLRDSAFKAGDKEALRTARAKLS</sequence>
<gene>
    <name evidence="3" type="ORF">QTP70_014800</name>
</gene>
<dbReference type="PANTHER" id="PTHR47510">
    <property type="entry name" value="REVERSE TRANSCRIPTASE DOMAIN-CONTAINING PROTEIN"/>
    <property type="match status" value="1"/>
</dbReference>
<proteinExistence type="predicted"/>
<feature type="region of interest" description="Disordered" evidence="2">
    <location>
        <begin position="77"/>
        <end position="97"/>
    </location>
</feature>
<organism evidence="3 4">
    <name type="scientific">Hemibagrus guttatus</name>
    <dbReference type="NCBI Taxonomy" id="175788"/>
    <lineage>
        <taxon>Eukaryota</taxon>
        <taxon>Metazoa</taxon>
        <taxon>Chordata</taxon>
        <taxon>Craniata</taxon>
        <taxon>Vertebrata</taxon>
        <taxon>Euteleostomi</taxon>
        <taxon>Actinopterygii</taxon>
        <taxon>Neopterygii</taxon>
        <taxon>Teleostei</taxon>
        <taxon>Ostariophysi</taxon>
        <taxon>Siluriformes</taxon>
        <taxon>Bagridae</taxon>
        <taxon>Hemibagrus</taxon>
    </lineage>
</organism>
<evidence type="ECO:0000256" key="1">
    <source>
        <dbReference type="SAM" id="Coils"/>
    </source>
</evidence>
<feature type="coiled-coil region" evidence="1">
    <location>
        <begin position="22"/>
        <end position="49"/>
    </location>
</feature>
<evidence type="ECO:0000313" key="4">
    <source>
        <dbReference type="Proteomes" id="UP001274896"/>
    </source>
</evidence>